<dbReference type="GO" id="GO:0005886">
    <property type="term" value="C:plasma membrane"/>
    <property type="evidence" value="ECO:0007669"/>
    <property type="project" value="UniProtKB-SubCell"/>
</dbReference>
<keyword evidence="3 6" id="KW-0812">Transmembrane</keyword>
<organism evidence="7 8">
    <name type="scientific">Nitrosomonas marina</name>
    <dbReference type="NCBI Taxonomy" id="917"/>
    <lineage>
        <taxon>Bacteria</taxon>
        <taxon>Pseudomonadati</taxon>
        <taxon>Pseudomonadota</taxon>
        <taxon>Betaproteobacteria</taxon>
        <taxon>Nitrosomonadales</taxon>
        <taxon>Nitrosomonadaceae</taxon>
        <taxon>Nitrosomonas</taxon>
    </lineage>
</organism>
<gene>
    <name evidence="7" type="ORF">SAMN05216325_10192</name>
</gene>
<name>A0A1H8ADS2_9PROT</name>
<keyword evidence="4 6" id="KW-1133">Transmembrane helix</keyword>
<dbReference type="PANTHER" id="PTHR23427:SF2">
    <property type="entry name" value="SURFEIT LOCUS PROTEIN 1"/>
    <property type="match status" value="1"/>
</dbReference>
<dbReference type="InterPro" id="IPR002994">
    <property type="entry name" value="Surf1/Shy1"/>
</dbReference>
<dbReference type="RefSeq" id="WP_090626940.1">
    <property type="nucleotide sequence ID" value="NZ_FOCP01000001.1"/>
</dbReference>
<dbReference type="EMBL" id="FOCP01000001">
    <property type="protein sequence ID" value="SEM68703.1"/>
    <property type="molecule type" value="Genomic_DNA"/>
</dbReference>
<dbReference type="PANTHER" id="PTHR23427">
    <property type="entry name" value="SURFEIT LOCUS PROTEIN"/>
    <property type="match status" value="1"/>
</dbReference>
<evidence type="ECO:0000256" key="3">
    <source>
        <dbReference type="ARBA" id="ARBA00022692"/>
    </source>
</evidence>
<evidence type="ECO:0000313" key="7">
    <source>
        <dbReference type="EMBL" id="SEM68703.1"/>
    </source>
</evidence>
<evidence type="ECO:0000256" key="5">
    <source>
        <dbReference type="ARBA" id="ARBA00023136"/>
    </source>
</evidence>
<dbReference type="Pfam" id="PF02104">
    <property type="entry name" value="SURF1"/>
    <property type="match status" value="1"/>
</dbReference>
<evidence type="ECO:0000256" key="2">
    <source>
        <dbReference type="ARBA" id="ARBA00007165"/>
    </source>
</evidence>
<dbReference type="InterPro" id="IPR045214">
    <property type="entry name" value="Surf1/Surf4"/>
</dbReference>
<protein>
    <recommendedName>
        <fullName evidence="6">SURF1-like protein</fullName>
    </recommendedName>
</protein>
<feature type="transmembrane region" description="Helical" evidence="6">
    <location>
        <begin position="210"/>
        <end position="230"/>
    </location>
</feature>
<evidence type="ECO:0000256" key="6">
    <source>
        <dbReference type="RuleBase" id="RU363076"/>
    </source>
</evidence>
<reference evidence="7 8" key="1">
    <citation type="submission" date="2016-10" db="EMBL/GenBank/DDBJ databases">
        <authorList>
            <person name="de Groot N.N."/>
        </authorList>
    </citation>
    <scope>NUCLEOTIDE SEQUENCE [LARGE SCALE GENOMIC DNA]</scope>
    <source>
        <strain evidence="7 8">Nm22</strain>
    </source>
</reference>
<comment type="subcellular location">
    <subcellularLocation>
        <location evidence="6">Cell membrane</location>
        <topology evidence="6">Multi-pass membrane protein</topology>
    </subcellularLocation>
    <subcellularLocation>
        <location evidence="1">Membrane</location>
    </subcellularLocation>
</comment>
<dbReference type="OrthoDB" id="9789940at2"/>
<evidence type="ECO:0000313" key="8">
    <source>
        <dbReference type="Proteomes" id="UP000199459"/>
    </source>
</evidence>
<dbReference type="STRING" id="917.SAMN05216326_11271"/>
<keyword evidence="5 6" id="KW-0472">Membrane</keyword>
<evidence type="ECO:0000256" key="4">
    <source>
        <dbReference type="ARBA" id="ARBA00022989"/>
    </source>
</evidence>
<evidence type="ECO:0000256" key="1">
    <source>
        <dbReference type="ARBA" id="ARBA00004370"/>
    </source>
</evidence>
<sequence length="242" mass="27913">MTFKGYQFKPKLWAWIVTAGMVVIFLELGKWQLSRADERNERHAQLEQLSKEPVVNIPGSRVTMEDFLYRQVEVKGSYRPEFTIYLDNKTYKGQAGYHVLTPLQIANSERHVMINRGWIPSGYDRSELPEVPMVTGKTKITGTVVSPELRMLELAEPDTSGNVWINFNIERYQQATDLKMQPIMIQQSDRINDGLIRDWKKADSGASKNIGYAIQWFSLAITTIIIFLVLNVRRSNKKSQQD</sequence>
<keyword evidence="6" id="KW-1003">Cell membrane</keyword>
<proteinExistence type="inferred from homology"/>
<dbReference type="Proteomes" id="UP000199459">
    <property type="component" value="Unassembled WGS sequence"/>
</dbReference>
<dbReference type="AlphaFoldDB" id="A0A1H8ADS2"/>
<dbReference type="PROSITE" id="PS50895">
    <property type="entry name" value="SURF1"/>
    <property type="match status" value="1"/>
</dbReference>
<feature type="transmembrane region" description="Helical" evidence="6">
    <location>
        <begin position="12"/>
        <end position="33"/>
    </location>
</feature>
<dbReference type="CDD" id="cd06662">
    <property type="entry name" value="SURF1"/>
    <property type="match status" value="1"/>
</dbReference>
<accession>A0A1H8ADS2</accession>
<comment type="similarity">
    <text evidence="2 6">Belongs to the SURF1 family.</text>
</comment>